<keyword evidence="3" id="KW-0170">Cobalt</keyword>
<feature type="binding site" evidence="3">
    <location>
        <position position="315"/>
    </location>
    <ligand>
        <name>phosphoenolpyruvate</name>
        <dbReference type="ChEBI" id="CHEBI:58702"/>
    </ligand>
</feature>
<dbReference type="GO" id="GO:0009423">
    <property type="term" value="P:chorismate biosynthetic process"/>
    <property type="evidence" value="ECO:0007669"/>
    <property type="project" value="UniProtKB-UniPathway"/>
</dbReference>
<dbReference type="NCBIfam" id="TIGR01358">
    <property type="entry name" value="DAHP_synth_II"/>
    <property type="match status" value="1"/>
</dbReference>
<protein>
    <recommendedName>
        <fullName evidence="4">Phospho-2-dehydro-3-deoxyheptonate aldolase</fullName>
        <ecNumber evidence="4">2.5.1.54</ecNumber>
    </recommendedName>
</protein>
<feature type="compositionally biased region" description="Low complexity" evidence="5">
    <location>
        <begin position="41"/>
        <end position="50"/>
    </location>
</feature>
<dbReference type="GO" id="GO:0009073">
    <property type="term" value="P:aromatic amino acid family biosynthetic process"/>
    <property type="evidence" value="ECO:0007669"/>
    <property type="project" value="UniProtKB-KW"/>
</dbReference>
<keyword evidence="4" id="KW-0057">Aromatic amino acid biosynthesis</keyword>
<feature type="binding site" evidence="3">
    <location>
        <position position="135"/>
    </location>
    <ligand>
        <name>phosphoenolpyruvate</name>
        <dbReference type="ChEBI" id="CHEBI:58702"/>
    </ligand>
</feature>
<dbReference type="PANTHER" id="PTHR21337:SF0">
    <property type="entry name" value="PHOSPHO-2-DEHYDRO-3-DEOXYHEPTONATE ALDOLASE"/>
    <property type="match status" value="1"/>
</dbReference>
<evidence type="ECO:0000256" key="2">
    <source>
        <dbReference type="ARBA" id="ARBA00022679"/>
    </source>
</evidence>
<dbReference type="PANTHER" id="PTHR21337">
    <property type="entry name" value="PHOSPHO-2-DEHYDRO-3-DEOXYHEPTONATE ALDOLASE 1, 2"/>
    <property type="match status" value="1"/>
</dbReference>
<sequence length="472" mass="50759">MVRDGEGRGLPLPGESDGPVLSGEAGGPVPPRESDGRVTLPAAQQPDWPDPAGVEAVRAELRGALPLVIPGECDLLTSRIAAVARGEAFLLQGGDCAETFAGVQADPVRAKVRTLLQMALVLTYAAAVPVVKVGRMAGQYAKPRSEATETRDGLTLPAYRGDAVNDVAFTPEARALDPRRLLRTHQAAAATLNLIRAFTTGGYADLRQAHAWNQDFVARSPVGDRYAELAIQIDQALNFMRACGIDEPVQHAVEFFVSHEGLLLDYEEPLVREDPLTGRMYSSSGHMLWIGERTRQLDGAHVEFFSRIANPIAVKLGPGTSADTVLSLIDRLDPQREPGRLTFVVRMGSELVRDRLPPLVEKAAGHGAAVTWVCDPMHGNTFKAPSGHKTRSFDAIADEVKGFFEVHHDLGTHPGGLHLEFTGGDVTECVGGGTDVLLEDLADRYESACDPRLNRTQSLDLAFLVAGMYSPG</sequence>
<dbReference type="SUPFAM" id="SSF51569">
    <property type="entry name" value="Aldolase"/>
    <property type="match status" value="1"/>
</dbReference>
<feature type="binding site" evidence="3">
    <location>
        <position position="346"/>
    </location>
    <ligand>
        <name>phosphoenolpyruvate</name>
        <dbReference type="ChEBI" id="CHEBI:58702"/>
    </ligand>
</feature>
<evidence type="ECO:0000313" key="6">
    <source>
        <dbReference type="EMBL" id="QIQ04371.1"/>
    </source>
</evidence>
<feature type="binding site" evidence="3">
    <location>
        <position position="450"/>
    </location>
    <ligand>
        <name>Mn(2+)</name>
        <dbReference type="ChEBI" id="CHEBI:29035"/>
    </ligand>
</feature>
<keyword evidence="2 4" id="KW-0808">Transferase</keyword>
<reference evidence="6 7" key="1">
    <citation type="submission" date="2020-03" db="EMBL/GenBank/DDBJ databases">
        <title>A novel species.</title>
        <authorList>
            <person name="Gao J."/>
        </authorList>
    </citation>
    <scope>NUCLEOTIDE SEQUENCE [LARGE SCALE GENOMIC DNA]</scope>
    <source>
        <strain evidence="6 7">QMT-12</strain>
    </source>
</reference>
<evidence type="ECO:0000256" key="3">
    <source>
        <dbReference type="PIRSR" id="PIRSR602480-1"/>
    </source>
</evidence>
<keyword evidence="7" id="KW-1185">Reference proteome</keyword>
<dbReference type="GO" id="GO:0003849">
    <property type="term" value="F:3-deoxy-7-phosphoheptulonate synthase activity"/>
    <property type="evidence" value="ECO:0007669"/>
    <property type="project" value="UniProtKB-EC"/>
</dbReference>
<dbReference type="InterPro" id="IPR013785">
    <property type="entry name" value="Aldolase_TIM"/>
</dbReference>
<gene>
    <name evidence="6" type="ORF">HA039_20535</name>
</gene>
<dbReference type="AlphaFoldDB" id="A0A6G9H2C6"/>
<comment type="pathway">
    <text evidence="4">Metabolic intermediate biosynthesis; chorismate biosynthesis; chorismate from D-erythrose 4-phosphate and phosphoenolpyruvate: step 1/7.</text>
</comment>
<comment type="catalytic activity">
    <reaction evidence="4">
        <text>D-erythrose 4-phosphate + phosphoenolpyruvate + H2O = 7-phospho-2-dehydro-3-deoxy-D-arabino-heptonate + phosphate</text>
        <dbReference type="Rhea" id="RHEA:14717"/>
        <dbReference type="ChEBI" id="CHEBI:15377"/>
        <dbReference type="ChEBI" id="CHEBI:16897"/>
        <dbReference type="ChEBI" id="CHEBI:43474"/>
        <dbReference type="ChEBI" id="CHEBI:58394"/>
        <dbReference type="ChEBI" id="CHEBI:58702"/>
        <dbReference type="EC" id="2.5.1.54"/>
    </reaction>
</comment>
<evidence type="ECO:0000256" key="5">
    <source>
        <dbReference type="SAM" id="MobiDB-lite"/>
    </source>
</evidence>
<dbReference type="EMBL" id="CP050177">
    <property type="protein sequence ID" value="QIQ04371.1"/>
    <property type="molecule type" value="Genomic_DNA"/>
</dbReference>
<dbReference type="UniPathway" id="UPA00053">
    <property type="reaction ID" value="UER00084"/>
</dbReference>
<organism evidence="6 7">
    <name type="scientific">Streptomyces liangshanensis</name>
    <dbReference type="NCBI Taxonomy" id="2717324"/>
    <lineage>
        <taxon>Bacteria</taxon>
        <taxon>Bacillati</taxon>
        <taxon>Actinomycetota</taxon>
        <taxon>Actinomycetes</taxon>
        <taxon>Kitasatosporales</taxon>
        <taxon>Streptomycetaceae</taxon>
        <taxon>Streptomyces</taxon>
    </lineage>
</organism>
<dbReference type="GO" id="GO:0008652">
    <property type="term" value="P:amino acid biosynthetic process"/>
    <property type="evidence" value="ECO:0007669"/>
    <property type="project" value="UniProtKB-KW"/>
</dbReference>
<feature type="binding site" evidence="3">
    <location>
        <position position="420"/>
    </location>
    <ligand>
        <name>Mn(2+)</name>
        <dbReference type="ChEBI" id="CHEBI:29035"/>
    </ligand>
</feature>
<name>A0A6G9H2C6_9ACTN</name>
<dbReference type="KEGG" id="slia:HA039_20535"/>
<keyword evidence="3" id="KW-0464">Manganese</keyword>
<comment type="cofactor">
    <cofactor evidence="3">
        <name>Mn(2+)</name>
        <dbReference type="ChEBI" id="CHEBI:29035"/>
    </cofactor>
    <cofactor evidence="3">
        <name>Co(2+)</name>
        <dbReference type="ChEBI" id="CHEBI:48828"/>
    </cofactor>
    <cofactor evidence="3">
        <name>Cd(2+)</name>
        <dbReference type="ChEBI" id="CHEBI:48775"/>
    </cofactor>
    <text evidence="3">Binds 1 divalent cation per subunit. The enzyme is active with manganese, cobalt or cadmium ions.</text>
</comment>
<feature type="region of interest" description="Disordered" evidence="5">
    <location>
        <begin position="1"/>
        <end position="50"/>
    </location>
</feature>
<dbReference type="Pfam" id="PF01474">
    <property type="entry name" value="DAHP_synth_2"/>
    <property type="match status" value="1"/>
</dbReference>
<dbReference type="EC" id="2.5.1.54" evidence="4"/>
<accession>A0A6G9H2C6</accession>
<feature type="binding site" evidence="3">
    <location>
        <position position="378"/>
    </location>
    <ligand>
        <name>Mn(2+)</name>
        <dbReference type="ChEBI" id="CHEBI:29035"/>
    </ligand>
</feature>
<dbReference type="RefSeq" id="WP_167032075.1">
    <property type="nucleotide sequence ID" value="NZ_CP050177.1"/>
</dbReference>
<comment type="similarity">
    <text evidence="1 4">Belongs to the class-II DAHP synthase family.</text>
</comment>
<proteinExistence type="inferred from homology"/>
<dbReference type="Gene3D" id="3.20.20.70">
    <property type="entry name" value="Aldolase class I"/>
    <property type="match status" value="1"/>
</dbReference>
<dbReference type="InterPro" id="IPR002480">
    <property type="entry name" value="DAHP_synth_2"/>
</dbReference>
<keyword evidence="4" id="KW-0028">Amino-acid biosynthesis</keyword>
<evidence type="ECO:0000256" key="1">
    <source>
        <dbReference type="ARBA" id="ARBA00008911"/>
    </source>
</evidence>
<evidence type="ECO:0000256" key="4">
    <source>
        <dbReference type="RuleBase" id="RU363071"/>
    </source>
</evidence>
<dbReference type="Proteomes" id="UP000501179">
    <property type="component" value="Chromosome"/>
</dbReference>
<evidence type="ECO:0000313" key="7">
    <source>
        <dbReference type="Proteomes" id="UP000501179"/>
    </source>
</evidence>
<feature type="binding site" evidence="3">
    <location>
        <position position="96"/>
    </location>
    <ligand>
        <name>Mn(2+)</name>
        <dbReference type="ChEBI" id="CHEBI:29035"/>
    </ligand>
</feature>
<keyword evidence="3" id="KW-0104">Cadmium</keyword>
<feature type="binding site" evidence="3">
    <location>
        <begin position="292"/>
        <end position="293"/>
    </location>
    <ligand>
        <name>phosphoenolpyruvate</name>
        <dbReference type="ChEBI" id="CHEBI:58702"/>
    </ligand>
</feature>